<evidence type="ECO:0000313" key="4">
    <source>
        <dbReference type="EMBL" id="KAE8655032.1"/>
    </source>
</evidence>
<reference evidence="4" key="1">
    <citation type="submission" date="2019-09" db="EMBL/GenBank/DDBJ databases">
        <title>Draft genome information of white flower Hibiscus syriacus.</title>
        <authorList>
            <person name="Kim Y.-M."/>
        </authorList>
    </citation>
    <scope>NUCLEOTIDE SEQUENCE [LARGE SCALE GENOMIC DNA]</scope>
    <source>
        <strain evidence="4">YM2019G1</strain>
    </source>
</reference>
<dbReference type="GO" id="GO:0016020">
    <property type="term" value="C:membrane"/>
    <property type="evidence" value="ECO:0007669"/>
    <property type="project" value="InterPro"/>
</dbReference>
<keyword evidence="3" id="KW-0472">Membrane</keyword>
<dbReference type="InterPro" id="IPR004713">
    <property type="entry name" value="CaH_exchang"/>
</dbReference>
<dbReference type="GO" id="GO:0015369">
    <property type="term" value="F:calcium:proton antiporter activity"/>
    <property type="evidence" value="ECO:0007669"/>
    <property type="project" value="TreeGrafter"/>
</dbReference>
<dbReference type="PANTHER" id="PTHR31503:SF36">
    <property type="entry name" value="SODIUM_CALCIUM EXCHANGER MEMBRANE REGION DOMAIN-CONTAINING PROTEIN"/>
    <property type="match status" value="1"/>
</dbReference>
<dbReference type="PANTHER" id="PTHR31503">
    <property type="entry name" value="VACUOLAR CALCIUM ION TRANSPORTER"/>
    <property type="match status" value="1"/>
</dbReference>
<dbReference type="EMBL" id="VEPZ02001782">
    <property type="protein sequence ID" value="KAE8655032.1"/>
    <property type="molecule type" value="Genomic_DNA"/>
</dbReference>
<accession>A0A6A2WAT6</accession>
<feature type="transmembrane region" description="Helical" evidence="3">
    <location>
        <begin position="57"/>
        <end position="77"/>
    </location>
</feature>
<organism evidence="4 5">
    <name type="scientific">Hibiscus syriacus</name>
    <name type="common">Rose of Sharon</name>
    <dbReference type="NCBI Taxonomy" id="106335"/>
    <lineage>
        <taxon>Eukaryota</taxon>
        <taxon>Viridiplantae</taxon>
        <taxon>Streptophyta</taxon>
        <taxon>Embryophyta</taxon>
        <taxon>Tracheophyta</taxon>
        <taxon>Spermatophyta</taxon>
        <taxon>Magnoliopsida</taxon>
        <taxon>eudicotyledons</taxon>
        <taxon>Gunneridae</taxon>
        <taxon>Pentapetalae</taxon>
        <taxon>rosids</taxon>
        <taxon>malvids</taxon>
        <taxon>Malvales</taxon>
        <taxon>Malvaceae</taxon>
        <taxon>Malvoideae</taxon>
        <taxon>Hibiscus</taxon>
    </lineage>
</organism>
<feature type="transmembrane region" description="Helical" evidence="3">
    <location>
        <begin position="12"/>
        <end position="37"/>
    </location>
</feature>
<keyword evidence="1" id="KW-0813">Transport</keyword>
<dbReference type="Proteomes" id="UP000436088">
    <property type="component" value="Unassembled WGS sequence"/>
</dbReference>
<evidence type="ECO:0000256" key="3">
    <source>
        <dbReference type="SAM" id="Phobius"/>
    </source>
</evidence>
<dbReference type="AlphaFoldDB" id="A0A6A2WAT6"/>
<keyword evidence="5" id="KW-1185">Reference proteome</keyword>
<name>A0A6A2WAT6_HIBSY</name>
<comment type="caution">
    <text evidence="4">The sequence shown here is derived from an EMBL/GenBank/DDBJ whole genome shotgun (WGS) entry which is preliminary data.</text>
</comment>
<keyword evidence="3" id="KW-0812">Transmembrane</keyword>
<protein>
    <submittedName>
        <fullName evidence="4">Uncharacterized protein</fullName>
    </submittedName>
</protein>
<evidence type="ECO:0000256" key="1">
    <source>
        <dbReference type="ARBA" id="ARBA00022449"/>
    </source>
</evidence>
<dbReference type="GO" id="GO:0006874">
    <property type="term" value="P:intracellular calcium ion homeostasis"/>
    <property type="evidence" value="ECO:0007669"/>
    <property type="project" value="TreeGrafter"/>
</dbReference>
<proteinExistence type="predicted"/>
<sequence length="145" mass="15537">MSIATNNNSAACTIYCQFSVGMGLLAGSTIMLLTVIWGSCVVVGSLSDFAETGVSTDIWTCYAASIMAISVIPFLIVQLPQVLNSTSLSRFDCNYYFDIDVGIILRLSGVSALDPEKTTCFREAQACHIGNFKALEDAYSGKASY</sequence>
<keyword evidence="3" id="KW-1133">Transmembrane helix</keyword>
<keyword evidence="1" id="KW-0050">Antiport</keyword>
<evidence type="ECO:0000256" key="2">
    <source>
        <dbReference type="ARBA" id="ARBA00023065"/>
    </source>
</evidence>
<gene>
    <name evidence="4" type="ORF">F3Y22_tig00117034pilonHSYRG00532</name>
</gene>
<evidence type="ECO:0000313" key="5">
    <source>
        <dbReference type="Proteomes" id="UP000436088"/>
    </source>
</evidence>
<keyword evidence="2" id="KW-0406">Ion transport</keyword>